<reference evidence="2" key="2">
    <citation type="submission" date="2025-09" db="UniProtKB">
        <authorList>
            <consortium name="Ensembl"/>
        </authorList>
    </citation>
    <scope>IDENTIFICATION</scope>
</reference>
<dbReference type="AlphaFoldDB" id="A0A8D0GQ94"/>
<dbReference type="GO" id="GO:0005881">
    <property type="term" value="C:cytoplasmic microtubule"/>
    <property type="evidence" value="ECO:0007669"/>
    <property type="project" value="Ensembl"/>
</dbReference>
<reference evidence="2" key="1">
    <citation type="submission" date="2025-08" db="UniProtKB">
        <authorList>
            <consortium name="Ensembl"/>
        </authorList>
    </citation>
    <scope>IDENTIFICATION</scope>
</reference>
<sequence>MGEIPHLNRPSSGPGPGRYSLPPTVGFVNHDYTRFTSPVYSFHHRLGNVYLKDSSPGPCYYVEPQVTRFGRSGGPSYSMLARSKPTGQPWTPGPGMYSPERAPPLTQQRSPSFSMGSRTKYRQVDPVPAPNSYTLPSLLGPRVPSKSSSPGFTVSGLNKRGGYSEDLSQTPGPCRYNSTDPNIYRRRRPAFSMLGRPGTPKVTFKTPGPGTHSPERVTVHRTRAPAYSLGIRHSEFVAPLIVDTPQ</sequence>
<accession>A0A8D0GQ94</accession>
<dbReference type="InterPro" id="IPR051291">
    <property type="entry name" value="CIMAP"/>
</dbReference>
<feature type="region of interest" description="Disordered" evidence="1">
    <location>
        <begin position="83"/>
        <end position="182"/>
    </location>
</feature>
<dbReference type="Ensembl" id="ENSSPUT00000013000.1">
    <property type="protein sequence ID" value="ENSSPUP00000012193.1"/>
    <property type="gene ID" value="ENSSPUG00000009362.1"/>
</dbReference>
<keyword evidence="3" id="KW-1185">Reference proteome</keyword>
<dbReference type="Proteomes" id="UP000694392">
    <property type="component" value="Unplaced"/>
</dbReference>
<proteinExistence type="predicted"/>
<organism evidence="2 3">
    <name type="scientific">Sphenodon punctatus</name>
    <name type="common">Tuatara</name>
    <name type="synonym">Hatteria punctata</name>
    <dbReference type="NCBI Taxonomy" id="8508"/>
    <lineage>
        <taxon>Eukaryota</taxon>
        <taxon>Metazoa</taxon>
        <taxon>Chordata</taxon>
        <taxon>Craniata</taxon>
        <taxon>Vertebrata</taxon>
        <taxon>Euteleostomi</taxon>
        <taxon>Lepidosauria</taxon>
        <taxon>Sphenodontia</taxon>
        <taxon>Sphenodontidae</taxon>
        <taxon>Sphenodon</taxon>
    </lineage>
</organism>
<gene>
    <name evidence="2" type="primary">CIMAP1D</name>
</gene>
<dbReference type="GeneTree" id="ENSGT00940000160480"/>
<evidence type="ECO:0000256" key="1">
    <source>
        <dbReference type="SAM" id="MobiDB-lite"/>
    </source>
</evidence>
<dbReference type="InterPro" id="IPR010736">
    <property type="entry name" value="SHIPPO-rpt"/>
</dbReference>
<evidence type="ECO:0000313" key="3">
    <source>
        <dbReference type="Proteomes" id="UP000694392"/>
    </source>
</evidence>
<dbReference type="PANTHER" id="PTHR21580:SF57">
    <property type="entry name" value="OUTER DENSE FIBER OF SPERM TAILS 3-LIKE 2-RELATED"/>
    <property type="match status" value="1"/>
</dbReference>
<dbReference type="PANTHER" id="PTHR21580">
    <property type="entry name" value="SHIPPO-1-RELATED"/>
    <property type="match status" value="1"/>
</dbReference>
<protein>
    <submittedName>
        <fullName evidence="2">CIMAP1 family member D</fullName>
    </submittedName>
</protein>
<evidence type="ECO:0000313" key="2">
    <source>
        <dbReference type="Ensembl" id="ENSSPUP00000012193.1"/>
    </source>
</evidence>
<feature type="compositionally biased region" description="Polar residues" evidence="1">
    <location>
        <begin position="105"/>
        <end position="117"/>
    </location>
</feature>
<feature type="compositionally biased region" description="Polar residues" evidence="1">
    <location>
        <begin position="145"/>
        <end position="156"/>
    </location>
</feature>
<name>A0A8D0GQ94_SPHPU</name>
<dbReference type="Pfam" id="PF07004">
    <property type="entry name" value="SHIPPO-rpt"/>
    <property type="match status" value="6"/>
</dbReference>
<feature type="compositionally biased region" description="Polar residues" evidence="1">
    <location>
        <begin position="166"/>
        <end position="181"/>
    </location>
</feature>
<feature type="region of interest" description="Disordered" evidence="1">
    <location>
        <begin position="194"/>
        <end position="215"/>
    </location>
</feature>
<dbReference type="OMA" id="YVNHDCT"/>